<dbReference type="Proteomes" id="UP000199682">
    <property type="component" value="Unassembled WGS sequence"/>
</dbReference>
<reference evidence="2" key="1">
    <citation type="submission" date="2016-10" db="EMBL/GenBank/DDBJ databases">
        <authorList>
            <person name="de Groot N.N."/>
        </authorList>
    </citation>
    <scope>NUCLEOTIDE SEQUENCE [LARGE SCALE GENOMIC DNA]</scope>
    <source>
        <strain evidence="2">DSM 44796</strain>
    </source>
</reference>
<feature type="non-terminal residue" evidence="2">
    <location>
        <position position="1"/>
    </location>
</feature>
<dbReference type="EMBL" id="FNET01000023">
    <property type="protein sequence ID" value="SDM57768.1"/>
    <property type="molecule type" value="Genomic_DNA"/>
</dbReference>
<accession>A0A1G9UCY4</accession>
<organism evidence="2 3">
    <name type="scientific">Lentzea albidocapillata subsp. violacea</name>
    <dbReference type="NCBI Taxonomy" id="128104"/>
    <lineage>
        <taxon>Bacteria</taxon>
        <taxon>Bacillati</taxon>
        <taxon>Actinomycetota</taxon>
        <taxon>Actinomycetes</taxon>
        <taxon>Pseudonocardiales</taxon>
        <taxon>Pseudonocardiaceae</taxon>
        <taxon>Lentzea</taxon>
    </lineage>
</organism>
<dbReference type="SUPFAM" id="SSF53335">
    <property type="entry name" value="S-adenosyl-L-methionine-dependent methyltransferases"/>
    <property type="match status" value="1"/>
</dbReference>
<proteinExistence type="predicted"/>
<evidence type="ECO:0000313" key="3">
    <source>
        <dbReference type="Proteomes" id="UP000199682"/>
    </source>
</evidence>
<dbReference type="Gene3D" id="3.40.50.150">
    <property type="entry name" value="Vaccinia Virus protein VP39"/>
    <property type="match status" value="1"/>
</dbReference>
<gene>
    <name evidence="1" type="ORF">SAMN04488074_1011013</name>
    <name evidence="2" type="ORF">SAMN04488074_123131</name>
</gene>
<evidence type="ECO:0008006" key="4">
    <source>
        <dbReference type="Google" id="ProtNLM"/>
    </source>
</evidence>
<dbReference type="EMBL" id="FNET01000001">
    <property type="protein sequence ID" value="SDJ29878.1"/>
    <property type="molecule type" value="Genomic_DNA"/>
</dbReference>
<dbReference type="AlphaFoldDB" id="A0A1G9UCY4"/>
<dbReference type="InterPro" id="IPR029063">
    <property type="entry name" value="SAM-dependent_MTases_sf"/>
</dbReference>
<evidence type="ECO:0000313" key="2">
    <source>
        <dbReference type="EMBL" id="SDM57768.1"/>
    </source>
</evidence>
<sequence length="86" mass="9735">PDERAAIAEMHRVLRPGGKLLLLDHVGSQHRVVHFVQSLLEKLSVRMCGDYQTRRPLPLVEQAGFVVQRQERLKLGMVERVAAVKA</sequence>
<evidence type="ECO:0000313" key="1">
    <source>
        <dbReference type="EMBL" id="SDJ29878.1"/>
    </source>
</evidence>
<name>A0A1G9UCY4_9PSEU</name>
<protein>
    <recommendedName>
        <fullName evidence="4">Methyltransferase domain-containing protein</fullName>
    </recommendedName>
</protein>
<reference evidence="3" key="2">
    <citation type="submission" date="2016-10" db="EMBL/GenBank/DDBJ databases">
        <authorList>
            <person name="Varghese N."/>
            <person name="Submissions S."/>
        </authorList>
    </citation>
    <scope>NUCLEOTIDE SEQUENCE [LARGE SCALE GENOMIC DNA]</scope>
    <source>
        <strain evidence="3">DSM 44796</strain>
    </source>
</reference>